<keyword evidence="3" id="KW-1185">Reference proteome</keyword>
<gene>
    <name evidence="2" type="ORF">L3X38_038134</name>
</gene>
<name>A0AAD4YR47_PRUDU</name>
<dbReference type="PROSITE" id="PS00028">
    <property type="entry name" value="ZINC_FINGER_C2H2_1"/>
    <property type="match status" value="1"/>
</dbReference>
<dbReference type="Proteomes" id="UP001054821">
    <property type="component" value="Chromosome 7"/>
</dbReference>
<accession>A0AAD4YR47</accession>
<reference evidence="2 3" key="1">
    <citation type="journal article" date="2022" name="G3 (Bethesda)">
        <title>Whole-genome sequence and methylome profiling of the almond [Prunus dulcis (Mill.) D.A. Webb] cultivar 'Nonpareil'.</title>
        <authorList>
            <person name="D'Amico-Willman K.M."/>
            <person name="Ouma W.Z."/>
            <person name="Meulia T."/>
            <person name="Sideli G.M."/>
            <person name="Gradziel T.M."/>
            <person name="Fresnedo-Ramirez J."/>
        </authorList>
    </citation>
    <scope>NUCLEOTIDE SEQUENCE [LARGE SCALE GENOMIC DNA]</scope>
    <source>
        <strain evidence="2">Clone GOH B32 T37-40</strain>
    </source>
</reference>
<evidence type="ECO:0000259" key="1">
    <source>
        <dbReference type="PROSITE" id="PS00028"/>
    </source>
</evidence>
<comment type="caution">
    <text evidence="2">The sequence shown here is derived from an EMBL/GenBank/DDBJ whole genome shotgun (WGS) entry which is preliminary data.</text>
</comment>
<sequence>MLLPHLPRTGVIAASSFRASAEASVAKLSSELSQKWQIAKDGAEQSSSSGSRNGQLEEYHVEKVHEKGGDRAGVKKATIDACPKCSKRFRDPAALVEHVERDHGSTSRT</sequence>
<protein>
    <recommendedName>
        <fullName evidence="1">C2H2-type domain-containing protein</fullName>
    </recommendedName>
</protein>
<evidence type="ECO:0000313" key="3">
    <source>
        <dbReference type="Proteomes" id="UP001054821"/>
    </source>
</evidence>
<feature type="domain" description="C2H2-type" evidence="1">
    <location>
        <begin position="82"/>
        <end position="103"/>
    </location>
</feature>
<proteinExistence type="predicted"/>
<evidence type="ECO:0000313" key="2">
    <source>
        <dbReference type="EMBL" id="KAI5318426.1"/>
    </source>
</evidence>
<dbReference type="EMBL" id="JAJFAZ020000007">
    <property type="protein sequence ID" value="KAI5318426.1"/>
    <property type="molecule type" value="Genomic_DNA"/>
</dbReference>
<dbReference type="AlphaFoldDB" id="A0AAD4YR47"/>
<dbReference type="InterPro" id="IPR013087">
    <property type="entry name" value="Znf_C2H2_type"/>
</dbReference>
<organism evidence="2 3">
    <name type="scientific">Prunus dulcis</name>
    <name type="common">Almond</name>
    <name type="synonym">Amygdalus dulcis</name>
    <dbReference type="NCBI Taxonomy" id="3755"/>
    <lineage>
        <taxon>Eukaryota</taxon>
        <taxon>Viridiplantae</taxon>
        <taxon>Streptophyta</taxon>
        <taxon>Embryophyta</taxon>
        <taxon>Tracheophyta</taxon>
        <taxon>Spermatophyta</taxon>
        <taxon>Magnoliopsida</taxon>
        <taxon>eudicotyledons</taxon>
        <taxon>Gunneridae</taxon>
        <taxon>Pentapetalae</taxon>
        <taxon>rosids</taxon>
        <taxon>fabids</taxon>
        <taxon>Rosales</taxon>
        <taxon>Rosaceae</taxon>
        <taxon>Amygdaloideae</taxon>
        <taxon>Amygdaleae</taxon>
        <taxon>Prunus</taxon>
    </lineage>
</organism>